<keyword evidence="5" id="KW-1185">Reference proteome</keyword>
<gene>
    <name evidence="4" type="ORF">BET01_08455</name>
</gene>
<comment type="similarity">
    <text evidence="1">Belongs to the nitroreductase family.</text>
</comment>
<dbReference type="RefSeq" id="WP_120198203.1">
    <property type="nucleotide sequence ID" value="NZ_MCIA01000032.1"/>
</dbReference>
<protein>
    <submittedName>
        <fullName evidence="4">Nitroreductase</fullName>
    </submittedName>
</protein>
<dbReference type="Gene3D" id="3.40.109.10">
    <property type="entry name" value="NADH Oxidase"/>
    <property type="match status" value="1"/>
</dbReference>
<reference evidence="4 5" key="1">
    <citation type="submission" date="2016-08" db="EMBL/GenBank/DDBJ databases">
        <title>A new outlook on sporulation: Clostridium algidixylanolyticum.</title>
        <authorList>
            <person name="Poppleton D.I."/>
            <person name="Gribaldo S."/>
        </authorList>
    </citation>
    <scope>NUCLEOTIDE SEQUENCE [LARGE SCALE GENOMIC DNA]</scope>
    <source>
        <strain evidence="4 5">SPL73</strain>
    </source>
</reference>
<evidence type="ECO:0000259" key="3">
    <source>
        <dbReference type="Pfam" id="PF14512"/>
    </source>
</evidence>
<accession>A0A419SVW6</accession>
<evidence type="ECO:0000313" key="5">
    <source>
        <dbReference type="Proteomes" id="UP000284277"/>
    </source>
</evidence>
<dbReference type="Proteomes" id="UP000284277">
    <property type="component" value="Unassembled WGS sequence"/>
</dbReference>
<name>A0A419SVW6_9FIRM</name>
<dbReference type="EMBL" id="MCIA01000032">
    <property type="protein sequence ID" value="RKD29368.1"/>
    <property type="molecule type" value="Genomic_DNA"/>
</dbReference>
<feature type="domain" description="Putative nitroreductase TM1586" evidence="3">
    <location>
        <begin position="2"/>
        <end position="221"/>
    </location>
</feature>
<sequence>MNLYQMIFKRRSIRKYKREQIPEQLLKDIIYFGNCVLKLHADISVKMEICENLDGHLSVKGLWKVDAPYYLVFHSEEKEGYLTNAGYILEPILLYMTGKGIGSCYLGNTKISGQEMDGVKQVITIAFGYPKTLLYRDPATAKRLPLKELCVFKEEAEEPLKNILKAARLAPSAVNNQPWRFIVYHDRIYIFACREFLPSAPLVSMRDISIGIMLSHLTIAAEEMWMNIKLEAEDAMLKKSFKSGTYITTAFFKEFNC</sequence>
<dbReference type="OrthoDB" id="9814075at2"/>
<comment type="caution">
    <text evidence="4">The sequence shown here is derived from an EMBL/GenBank/DDBJ whole genome shotgun (WGS) entry which is preliminary data.</text>
</comment>
<dbReference type="InterPro" id="IPR029478">
    <property type="entry name" value="TM1586_NiRdase"/>
</dbReference>
<dbReference type="Gene3D" id="3.40.109.30">
    <property type="entry name" value="putative nitroreductase (tm1586), domain 2"/>
    <property type="match status" value="1"/>
</dbReference>
<keyword evidence="2" id="KW-0560">Oxidoreductase</keyword>
<dbReference type="Pfam" id="PF14512">
    <property type="entry name" value="TM1586_NiRdase"/>
    <property type="match status" value="1"/>
</dbReference>
<dbReference type="CDD" id="cd02062">
    <property type="entry name" value="Nitro_FMN_reductase"/>
    <property type="match status" value="1"/>
</dbReference>
<organism evidence="4 5">
    <name type="scientific">Lacrimispora algidixylanolytica</name>
    <dbReference type="NCBI Taxonomy" id="94868"/>
    <lineage>
        <taxon>Bacteria</taxon>
        <taxon>Bacillati</taxon>
        <taxon>Bacillota</taxon>
        <taxon>Clostridia</taxon>
        <taxon>Lachnospirales</taxon>
        <taxon>Lachnospiraceae</taxon>
        <taxon>Lacrimispora</taxon>
    </lineage>
</organism>
<dbReference type="AlphaFoldDB" id="A0A419SVW6"/>
<dbReference type="PANTHER" id="PTHR43673:SF10">
    <property type="entry name" value="NADH DEHYDROGENASE_NAD(P)H NITROREDUCTASE XCC3605-RELATED"/>
    <property type="match status" value="1"/>
</dbReference>
<evidence type="ECO:0000256" key="1">
    <source>
        <dbReference type="ARBA" id="ARBA00007118"/>
    </source>
</evidence>
<evidence type="ECO:0000256" key="2">
    <source>
        <dbReference type="ARBA" id="ARBA00023002"/>
    </source>
</evidence>
<dbReference type="InterPro" id="IPR000415">
    <property type="entry name" value="Nitroreductase-like"/>
</dbReference>
<dbReference type="PANTHER" id="PTHR43673">
    <property type="entry name" value="NAD(P)H NITROREDUCTASE YDGI-RELATED"/>
    <property type="match status" value="1"/>
</dbReference>
<dbReference type="GO" id="GO:0016491">
    <property type="term" value="F:oxidoreductase activity"/>
    <property type="evidence" value="ECO:0007669"/>
    <property type="project" value="UniProtKB-KW"/>
</dbReference>
<proteinExistence type="inferred from homology"/>
<dbReference type="SUPFAM" id="SSF55469">
    <property type="entry name" value="FMN-dependent nitroreductase-like"/>
    <property type="match status" value="2"/>
</dbReference>
<evidence type="ECO:0000313" key="4">
    <source>
        <dbReference type="EMBL" id="RKD29368.1"/>
    </source>
</evidence>